<dbReference type="KEGG" id="sgrg:L0C25_05435"/>
<dbReference type="EMBL" id="CP094970">
    <property type="protein sequence ID" value="UYM06516.1"/>
    <property type="molecule type" value="Genomic_DNA"/>
</dbReference>
<evidence type="ECO:0000256" key="1">
    <source>
        <dbReference type="SAM" id="SignalP"/>
    </source>
</evidence>
<dbReference type="Proteomes" id="UP001164390">
    <property type="component" value="Chromosome"/>
</dbReference>
<keyword evidence="1" id="KW-0732">Signal</keyword>
<evidence type="ECO:0000313" key="3">
    <source>
        <dbReference type="Proteomes" id="UP001164390"/>
    </source>
</evidence>
<accession>A0AA46TJP4</accession>
<protein>
    <submittedName>
        <fullName evidence="2">Uncharacterized protein</fullName>
    </submittedName>
</protein>
<keyword evidence="3" id="KW-1185">Reference proteome</keyword>
<organism evidence="2 3">
    <name type="scientific">Solicola gregarius</name>
    <dbReference type="NCBI Taxonomy" id="2908642"/>
    <lineage>
        <taxon>Bacteria</taxon>
        <taxon>Bacillati</taxon>
        <taxon>Actinomycetota</taxon>
        <taxon>Actinomycetes</taxon>
        <taxon>Propionibacteriales</taxon>
        <taxon>Nocardioidaceae</taxon>
        <taxon>Solicola</taxon>
    </lineage>
</organism>
<sequence length="132" mass="13926">MKVLARSAAVAAAATALIATTTPLAAAGSGFEVWTDAESSRECGVANEAGSAKFVDDGEHFYIDDRRSDGHSVRAHVYVNGDFKETLKSTGTSSSPATHYNRSYPEGAKVTVGVYVSYYNQVCGYDEESGTA</sequence>
<feature type="chain" id="PRO_5041433228" evidence="1">
    <location>
        <begin position="27"/>
        <end position="132"/>
    </location>
</feature>
<gene>
    <name evidence="2" type="ORF">L0C25_05435</name>
</gene>
<name>A0AA46TJP4_9ACTN</name>
<evidence type="ECO:0000313" key="2">
    <source>
        <dbReference type="EMBL" id="UYM06516.1"/>
    </source>
</evidence>
<proteinExistence type="predicted"/>
<dbReference type="RefSeq" id="WP_271635423.1">
    <property type="nucleotide sequence ID" value="NZ_CP094970.1"/>
</dbReference>
<reference evidence="2" key="1">
    <citation type="submission" date="2022-01" db="EMBL/GenBank/DDBJ databases">
        <title>Nocardioidaceae gen. sp. A5X3R13.</title>
        <authorList>
            <person name="Lopez Marin M.A."/>
            <person name="Uhlik O."/>
        </authorList>
    </citation>
    <scope>NUCLEOTIDE SEQUENCE</scope>
    <source>
        <strain evidence="2">A5X3R13</strain>
    </source>
</reference>
<feature type="signal peptide" evidence="1">
    <location>
        <begin position="1"/>
        <end position="26"/>
    </location>
</feature>
<dbReference type="AlphaFoldDB" id="A0AA46TJP4"/>